<dbReference type="Gene3D" id="3.40.1170.10">
    <property type="entry name" value="DNA repair protein MutS, domain I"/>
    <property type="match status" value="1"/>
</dbReference>
<dbReference type="FunFam" id="3.40.1170.10:FF:000001">
    <property type="entry name" value="DNA mismatch repair protein MutS"/>
    <property type="match status" value="1"/>
</dbReference>
<proteinExistence type="inferred from homology"/>
<evidence type="ECO:0000256" key="5">
    <source>
        <dbReference type="ARBA" id="ARBA00022840"/>
    </source>
</evidence>
<comment type="caution">
    <text evidence="10">The sequence shown here is derived from an EMBL/GenBank/DDBJ whole genome shotgun (WGS) entry which is preliminary data.</text>
</comment>
<evidence type="ECO:0000313" key="10">
    <source>
        <dbReference type="EMBL" id="RMO70963.1"/>
    </source>
</evidence>
<name>A0A3M3XNU2_PSEAP</name>
<sequence length="107" mass="12026">MPKPLMNKAISDLSAHTPMMQQYWKLKNQHLDQLMFYRMGDFYEIFYEDAKKAAKLLDITLTARGQSAGQSIPMCGIPYHAAEGYLAKLVKLGESVVICEQIGDPAT</sequence>
<evidence type="ECO:0000256" key="4">
    <source>
        <dbReference type="ARBA" id="ARBA00022763"/>
    </source>
</evidence>
<dbReference type="InterPro" id="IPR007695">
    <property type="entry name" value="DNA_mismatch_repair_MutS-lik_N"/>
</dbReference>
<evidence type="ECO:0000256" key="8">
    <source>
        <dbReference type="ARBA" id="ARBA00024647"/>
    </source>
</evidence>
<dbReference type="EMBL" id="RBPX01000057">
    <property type="protein sequence ID" value="RMO70963.1"/>
    <property type="molecule type" value="Genomic_DNA"/>
</dbReference>
<gene>
    <name evidence="10" type="ORF">ALQ37_101944</name>
</gene>
<accession>A0A3M3XNU2</accession>
<feature type="domain" description="DNA mismatch repair protein MutS-like N-terminal" evidence="9">
    <location>
        <begin position="17"/>
        <end position="106"/>
    </location>
</feature>
<keyword evidence="5" id="KW-0067">ATP-binding</keyword>
<protein>
    <recommendedName>
        <fullName evidence="2">DNA mismatch repair protein MutS</fullName>
    </recommendedName>
</protein>
<keyword evidence="3" id="KW-0547">Nucleotide-binding</keyword>
<evidence type="ECO:0000256" key="7">
    <source>
        <dbReference type="ARBA" id="ARBA00023204"/>
    </source>
</evidence>
<comment type="similarity">
    <text evidence="1">Belongs to the DNA mismatch repair MutS family.</text>
</comment>
<evidence type="ECO:0000313" key="11">
    <source>
        <dbReference type="Proteomes" id="UP000274541"/>
    </source>
</evidence>
<feature type="non-terminal residue" evidence="10">
    <location>
        <position position="107"/>
    </location>
</feature>
<organism evidence="10 11">
    <name type="scientific">Pseudomonas syringae pv. aptata</name>
    <dbReference type="NCBI Taxonomy" id="83167"/>
    <lineage>
        <taxon>Bacteria</taxon>
        <taxon>Pseudomonadati</taxon>
        <taxon>Pseudomonadota</taxon>
        <taxon>Gammaproteobacteria</taxon>
        <taxon>Pseudomonadales</taxon>
        <taxon>Pseudomonadaceae</taxon>
        <taxon>Pseudomonas</taxon>
        <taxon>Pseudomonas syringae</taxon>
    </lineage>
</organism>
<evidence type="ECO:0000256" key="2">
    <source>
        <dbReference type="ARBA" id="ARBA00021982"/>
    </source>
</evidence>
<dbReference type="GO" id="GO:0006298">
    <property type="term" value="P:mismatch repair"/>
    <property type="evidence" value="ECO:0007669"/>
    <property type="project" value="InterPro"/>
</dbReference>
<reference evidence="10 11" key="1">
    <citation type="submission" date="2018-08" db="EMBL/GenBank/DDBJ databases">
        <title>Recombination of ecologically and evolutionarily significant loci maintains genetic cohesion in the Pseudomonas syringae species complex.</title>
        <authorList>
            <person name="Dillon M."/>
            <person name="Thakur S."/>
            <person name="Almeida R.N.D."/>
            <person name="Weir B.S."/>
            <person name="Guttman D.S."/>
        </authorList>
    </citation>
    <scope>NUCLEOTIDE SEQUENCE [LARGE SCALE GENOMIC DNA]</scope>
    <source>
        <strain evidence="10 11">ICMP 4388</strain>
    </source>
</reference>
<keyword evidence="7" id="KW-0234">DNA repair</keyword>
<dbReference type="InterPro" id="IPR016151">
    <property type="entry name" value="DNA_mismatch_repair_MutS_N"/>
</dbReference>
<dbReference type="Proteomes" id="UP000274541">
    <property type="component" value="Unassembled WGS sequence"/>
</dbReference>
<keyword evidence="6" id="KW-0238">DNA-binding</keyword>
<dbReference type="GO" id="GO:0030983">
    <property type="term" value="F:mismatched DNA binding"/>
    <property type="evidence" value="ECO:0007669"/>
    <property type="project" value="InterPro"/>
</dbReference>
<evidence type="ECO:0000256" key="1">
    <source>
        <dbReference type="ARBA" id="ARBA00006271"/>
    </source>
</evidence>
<evidence type="ECO:0000259" key="9">
    <source>
        <dbReference type="Pfam" id="PF01624"/>
    </source>
</evidence>
<evidence type="ECO:0000256" key="3">
    <source>
        <dbReference type="ARBA" id="ARBA00022741"/>
    </source>
</evidence>
<dbReference type="Pfam" id="PF01624">
    <property type="entry name" value="MutS_I"/>
    <property type="match status" value="1"/>
</dbReference>
<keyword evidence="4" id="KW-0227">DNA damage</keyword>
<dbReference type="GO" id="GO:0005524">
    <property type="term" value="F:ATP binding"/>
    <property type="evidence" value="ECO:0007669"/>
    <property type="project" value="UniProtKB-KW"/>
</dbReference>
<evidence type="ECO:0000256" key="6">
    <source>
        <dbReference type="ARBA" id="ARBA00023125"/>
    </source>
</evidence>
<comment type="function">
    <text evidence="8">This protein is involved in the repair of mismatches in DNA. It is possible that it carries out the mismatch recognition step. This protein has a weak ATPase activity.</text>
</comment>
<dbReference type="AlphaFoldDB" id="A0A3M3XNU2"/>
<dbReference type="SUPFAM" id="SSF55271">
    <property type="entry name" value="DNA repair protein MutS, domain I"/>
    <property type="match status" value="1"/>
</dbReference>